<dbReference type="Pfam" id="PF02536">
    <property type="entry name" value="mTERF"/>
    <property type="match status" value="1"/>
</dbReference>
<protein>
    <submittedName>
        <fullName evidence="4">Transcription termination factor MTEF1, chloroplastic</fullName>
    </submittedName>
</protein>
<evidence type="ECO:0000256" key="2">
    <source>
        <dbReference type="ARBA" id="ARBA00022472"/>
    </source>
</evidence>
<keyword evidence="2" id="KW-0805">Transcription regulation</keyword>
<accession>A0AAD8MQI7</accession>
<dbReference type="PANTHER" id="PTHR13068:SF36">
    <property type="entry name" value="TRANSCRIPTION TERMINATION FACTOR MTEF1, CHLOROPLASTIC"/>
    <property type="match status" value="1"/>
</dbReference>
<comment type="similarity">
    <text evidence="1">Belongs to the mTERF family.</text>
</comment>
<keyword evidence="2" id="KW-0804">Transcription</keyword>
<organism evidence="4 5">
    <name type="scientific">Heracleum sosnowskyi</name>
    <dbReference type="NCBI Taxonomy" id="360622"/>
    <lineage>
        <taxon>Eukaryota</taxon>
        <taxon>Viridiplantae</taxon>
        <taxon>Streptophyta</taxon>
        <taxon>Embryophyta</taxon>
        <taxon>Tracheophyta</taxon>
        <taxon>Spermatophyta</taxon>
        <taxon>Magnoliopsida</taxon>
        <taxon>eudicotyledons</taxon>
        <taxon>Gunneridae</taxon>
        <taxon>Pentapetalae</taxon>
        <taxon>asterids</taxon>
        <taxon>campanulids</taxon>
        <taxon>Apiales</taxon>
        <taxon>Apiaceae</taxon>
        <taxon>Apioideae</taxon>
        <taxon>apioid superclade</taxon>
        <taxon>Tordylieae</taxon>
        <taxon>Tordyliinae</taxon>
        <taxon>Heracleum</taxon>
    </lineage>
</organism>
<evidence type="ECO:0000256" key="3">
    <source>
        <dbReference type="ARBA" id="ARBA00022946"/>
    </source>
</evidence>
<dbReference type="GO" id="GO:0006353">
    <property type="term" value="P:DNA-templated transcription termination"/>
    <property type="evidence" value="ECO:0007669"/>
    <property type="project" value="UniProtKB-KW"/>
</dbReference>
<reference evidence="4" key="2">
    <citation type="submission" date="2023-05" db="EMBL/GenBank/DDBJ databases">
        <authorList>
            <person name="Schelkunov M.I."/>
        </authorList>
    </citation>
    <scope>NUCLEOTIDE SEQUENCE</scope>
    <source>
        <strain evidence="4">Hsosn_3</strain>
        <tissue evidence="4">Leaf</tissue>
    </source>
</reference>
<proteinExistence type="inferred from homology"/>
<dbReference type="GO" id="GO:0003676">
    <property type="term" value="F:nucleic acid binding"/>
    <property type="evidence" value="ECO:0007669"/>
    <property type="project" value="InterPro"/>
</dbReference>
<evidence type="ECO:0000256" key="1">
    <source>
        <dbReference type="ARBA" id="ARBA00007692"/>
    </source>
</evidence>
<dbReference type="AlphaFoldDB" id="A0AAD8MQI7"/>
<gene>
    <name evidence="4" type="ORF">POM88_026907</name>
</gene>
<keyword evidence="3" id="KW-0809">Transit peptide</keyword>
<dbReference type="EMBL" id="JAUIZM010000006">
    <property type="protein sequence ID" value="KAK1380163.1"/>
    <property type="molecule type" value="Genomic_DNA"/>
</dbReference>
<comment type="caution">
    <text evidence="4">The sequence shown here is derived from an EMBL/GenBank/DDBJ whole genome shotgun (WGS) entry which is preliminary data.</text>
</comment>
<dbReference type="InterPro" id="IPR038538">
    <property type="entry name" value="MTERF_sf"/>
</dbReference>
<dbReference type="PANTHER" id="PTHR13068">
    <property type="entry name" value="CGI-12 PROTEIN-RELATED"/>
    <property type="match status" value="1"/>
</dbReference>
<dbReference type="InterPro" id="IPR003690">
    <property type="entry name" value="MTERF"/>
</dbReference>
<reference evidence="4" key="1">
    <citation type="submission" date="2023-02" db="EMBL/GenBank/DDBJ databases">
        <title>Genome of toxic invasive species Heracleum sosnowskyi carries increased number of genes despite the absence of recent whole-genome duplications.</title>
        <authorList>
            <person name="Schelkunov M."/>
            <person name="Shtratnikova V."/>
            <person name="Makarenko M."/>
            <person name="Klepikova A."/>
            <person name="Omelchenko D."/>
            <person name="Novikova G."/>
            <person name="Obukhova E."/>
            <person name="Bogdanov V."/>
            <person name="Penin A."/>
            <person name="Logacheva M."/>
        </authorList>
    </citation>
    <scope>NUCLEOTIDE SEQUENCE</scope>
    <source>
        <strain evidence="4">Hsosn_3</strain>
        <tissue evidence="4">Leaf</tissue>
    </source>
</reference>
<name>A0AAD8MQI7_9APIA</name>
<keyword evidence="5" id="KW-1185">Reference proteome</keyword>
<evidence type="ECO:0000313" key="4">
    <source>
        <dbReference type="EMBL" id="KAK1380163.1"/>
    </source>
</evidence>
<dbReference type="SMART" id="SM00733">
    <property type="entry name" value="Mterf"/>
    <property type="match status" value="5"/>
</dbReference>
<sequence length="198" mass="22950">MYPQLLTCEPYSDLYPVLDFLLNDVEIPFPAVRKAVIRCPRLLVCDVGMQLRPTLWFLRKIGFVGSNSITCQTTLLLVSSVDGTLMPKLEYLMSLGFEYAEVVNMVLRSPALLTYSIENNFKPKVDYLLEEMNGDLAELKSFPQYFSFSLERKIKRRHQLLCEHCISLPLSEMLKPSDGEFSARLIERRLRLFVERML</sequence>
<evidence type="ECO:0000313" key="5">
    <source>
        <dbReference type="Proteomes" id="UP001237642"/>
    </source>
</evidence>
<dbReference type="Gene3D" id="1.25.70.10">
    <property type="entry name" value="Transcription termination factor 3, mitochondrial"/>
    <property type="match status" value="1"/>
</dbReference>
<dbReference type="Proteomes" id="UP001237642">
    <property type="component" value="Unassembled WGS sequence"/>
</dbReference>
<keyword evidence="2" id="KW-0806">Transcription termination</keyword>